<keyword evidence="3" id="KW-0498">Mitosis</keyword>
<feature type="compositionally biased region" description="Polar residues" evidence="6">
    <location>
        <begin position="1336"/>
        <end position="1358"/>
    </location>
</feature>
<dbReference type="InterPro" id="IPR011989">
    <property type="entry name" value="ARM-like"/>
</dbReference>
<feature type="compositionally biased region" description="Basic residues" evidence="6">
    <location>
        <begin position="1420"/>
        <end position="1434"/>
    </location>
</feature>
<feature type="compositionally biased region" description="Polar residues" evidence="6">
    <location>
        <begin position="1294"/>
        <end position="1303"/>
    </location>
</feature>
<dbReference type="InterPro" id="IPR039776">
    <property type="entry name" value="Pds5"/>
</dbReference>
<dbReference type="PANTHER" id="PTHR12663">
    <property type="entry name" value="ANDROGEN INDUCED INHIBITOR OF PROLIFERATION AS3 / PDS5-RELATED"/>
    <property type="match status" value="1"/>
</dbReference>
<keyword evidence="8" id="KW-1185">Reference proteome</keyword>
<evidence type="ECO:0000256" key="3">
    <source>
        <dbReference type="ARBA" id="ARBA00022776"/>
    </source>
</evidence>
<feature type="compositionally biased region" description="Acidic residues" evidence="6">
    <location>
        <begin position="1281"/>
        <end position="1292"/>
    </location>
</feature>
<comment type="subcellular location">
    <subcellularLocation>
        <location evidence="1">Nucleus</location>
    </subcellularLocation>
</comment>
<reference evidence="7 8" key="1">
    <citation type="submission" date="2020-06" db="EMBL/GenBank/DDBJ databases">
        <authorList>
            <person name="Li R."/>
            <person name="Bekaert M."/>
        </authorList>
    </citation>
    <scope>NUCLEOTIDE SEQUENCE [LARGE SCALE GENOMIC DNA]</scope>
    <source>
        <strain evidence="8">wild</strain>
    </source>
</reference>
<gene>
    <name evidence="7" type="ORF">MCOR_2494</name>
</gene>
<evidence type="ECO:0000313" key="8">
    <source>
        <dbReference type="Proteomes" id="UP000507470"/>
    </source>
</evidence>
<sequence>MSGKANKIVYPPGCKDITEEIGKEELVRRLKLLARAFQDMGQDDNDQYSGLAVYLATDYFLDHQSKDVRLLVACCIADVFRIFAPEAPYKDLKHLKDIFIFLVKQLRGLEDPDSPSFKRYFYLLENLAWVKSFNICIELEENQEIFCSLFQLMFSIVSDKHSSKVKNFVLDMLTPLITEADSVSQELMDIILLNVVEPYKTQKRVAYALAKELLIRSSNAIEPYIQAFFNNTLMLGKSSESELSHRLYDLIYELNQISPNVLLSVLPQLEFKLKSNEESERKQVTKLLAKMFSDEGSSLVEQNRPLWICFLGRFNDISIPVRQTCVQFSQYFLINHPETNKDIVEQLKSRSHDPEETIRMEVVNTVLSVAKKDFSIINEELLGFIKERTLDKKFQVRREALMGLGQLYKKYTFGEKVEESYVEKVSFIKDKIFHHYYQQSSDDRLLVERVFNTCLVPYNMPEEDRMRQFLLLYCTLDEHAIKAFQEMFKHRISVRAMILQMVEAIEQQALLNPRIVSLSRTLPETGKAIEHLKKFCQIIKDDKRLRSYLIKLLSQDCTCKKAQDLVREILKKLGGPSQGTQNIYYNTIKSLLERVAPVMIDVSAVDQLVSHVDDSVRGLGIITEGIDGAAEKSVKLLMVLSWTYPYYFKTEETYELLLTFMKHDDESVADLTLQIFNNIGKNLQKDYPNIYSSLLPVVSSAAKLGNPKQCKHAIRCINTICKNKEAIYGQIFEHYKKSLNPESANFITAIVGLGHIAKLCPEEFAPDIKTIVSKVIVKDLLMQDHTFGPSTTESWYSEHHVTEESMAKVRWYSEHHVTEESMAKVSWYSEHHVTEESMAKECMAKVRWYSEHHVTEESMAKLQSMKLLTRWLQGLKSNANNSGTSTLRLLYTVIAHEGDLMEKGNINKPELARLRLQAGCCMIKLAEEKCFSDIITHEQFQALALLMNDSCYHVRHIFSLKLHKSLLTLRLPLQYMSIFCLAANDPMRERRTQIKQFLQNNITKRREYIKQNPSIQGRIFHFLPDYVMPYTIHLLAHDPELKEHDDVEPLKNIKECLWFNMEPLISKSEDYNYTFFRRMIENIKQTKDAQDPDDEETNMKLYAVCDVALGLLNSKSGNITLKDVTVEPRLSAKHFTKPDKSYSNTQNYLPKDFSFEGHKRKGVNALIDTSGKANTSKGQTTEIIVESPGPVVNPLPISPREQRQPKTKKTDVSSETESSPNSSADSVKKNDSGKNVDKKKPQKRKLDTDTKDENKEPKTAKVRNKKQTKTSGKNVPKSMDTEESDGDEDDDSSVANSESQESQEIPLGPKTKKAKNVSDKNSKSNVRTSKVDTLQKSKSLMNGAKTDSTVRTSDSQKPGSARKRKTESVSKESTPVKKSKLTPALKNLSPSVSESSTPSSPGRSSTKSSTSSVKSSSKSTPKKSPHQSKLKKTTITRSKLNRSDGESDESPPEDKTKKNVRKTASKQTRLDQFNVKSAPKNVRKGKNLPNGVSDGDSQETSSAASTPKSGTSIRIKTKVQTPDSTKKRGRPKKT</sequence>
<dbReference type="EMBL" id="CACVKT020000520">
    <property type="protein sequence ID" value="CAC5359755.1"/>
    <property type="molecule type" value="Genomic_DNA"/>
</dbReference>
<organism evidence="7 8">
    <name type="scientific">Mytilus coruscus</name>
    <name type="common">Sea mussel</name>
    <dbReference type="NCBI Taxonomy" id="42192"/>
    <lineage>
        <taxon>Eukaryota</taxon>
        <taxon>Metazoa</taxon>
        <taxon>Spiralia</taxon>
        <taxon>Lophotrochozoa</taxon>
        <taxon>Mollusca</taxon>
        <taxon>Bivalvia</taxon>
        <taxon>Autobranchia</taxon>
        <taxon>Pteriomorphia</taxon>
        <taxon>Mytilida</taxon>
        <taxon>Mytiloidea</taxon>
        <taxon>Mytilidae</taxon>
        <taxon>Mytilinae</taxon>
        <taxon>Mytilus</taxon>
    </lineage>
</organism>
<evidence type="ECO:0000256" key="6">
    <source>
        <dbReference type="SAM" id="MobiDB-lite"/>
    </source>
</evidence>
<evidence type="ECO:0000256" key="2">
    <source>
        <dbReference type="ARBA" id="ARBA00022618"/>
    </source>
</evidence>
<dbReference type="Pfam" id="PF20168">
    <property type="entry name" value="PDS5"/>
    <property type="match status" value="1"/>
</dbReference>
<evidence type="ECO:0000256" key="5">
    <source>
        <dbReference type="ARBA" id="ARBA00023306"/>
    </source>
</evidence>
<dbReference type="GO" id="GO:0005634">
    <property type="term" value="C:nucleus"/>
    <property type="evidence" value="ECO:0007669"/>
    <property type="project" value="UniProtKB-SubCell"/>
</dbReference>
<dbReference type="InterPro" id="IPR016024">
    <property type="entry name" value="ARM-type_fold"/>
</dbReference>
<dbReference type="PANTHER" id="PTHR12663:SF0">
    <property type="entry name" value="PRECOCIOUS DISSOCIATION OF SISTERS 5, ISOFORM A"/>
    <property type="match status" value="1"/>
</dbReference>
<feature type="compositionally biased region" description="Polar residues" evidence="6">
    <location>
        <begin position="1465"/>
        <end position="1475"/>
    </location>
</feature>
<feature type="region of interest" description="Disordered" evidence="6">
    <location>
        <begin position="1167"/>
        <end position="1534"/>
    </location>
</feature>
<keyword evidence="4" id="KW-0539">Nucleus</keyword>
<feature type="compositionally biased region" description="Basic and acidic residues" evidence="6">
    <location>
        <begin position="1200"/>
        <end position="1212"/>
    </location>
</feature>
<proteinExistence type="predicted"/>
<keyword evidence="5" id="KW-0131">Cell cycle</keyword>
<feature type="compositionally biased region" description="Basic and acidic residues" evidence="6">
    <location>
        <begin position="1226"/>
        <end position="1259"/>
    </location>
</feature>
<feature type="compositionally biased region" description="Low complexity" evidence="6">
    <location>
        <begin position="1389"/>
        <end position="1419"/>
    </location>
</feature>
<protein>
    <submittedName>
        <fullName evidence="7">PDS5</fullName>
    </submittedName>
</protein>
<evidence type="ECO:0000256" key="4">
    <source>
        <dbReference type="ARBA" id="ARBA00023242"/>
    </source>
</evidence>
<dbReference type="GO" id="GO:0007064">
    <property type="term" value="P:mitotic sister chromatid cohesion"/>
    <property type="evidence" value="ECO:0007669"/>
    <property type="project" value="InterPro"/>
</dbReference>
<dbReference type="CDD" id="cd19953">
    <property type="entry name" value="PDS5"/>
    <property type="match status" value="1"/>
</dbReference>
<accession>A0A6J8A1V1</accession>
<dbReference type="OrthoDB" id="200660at2759"/>
<dbReference type="GO" id="GO:0051301">
    <property type="term" value="P:cell division"/>
    <property type="evidence" value="ECO:0007669"/>
    <property type="project" value="UniProtKB-KW"/>
</dbReference>
<dbReference type="Proteomes" id="UP000507470">
    <property type="component" value="Unassembled WGS sequence"/>
</dbReference>
<keyword evidence="2" id="KW-0132">Cell division</keyword>
<name>A0A6J8A1V1_MYTCO</name>
<evidence type="ECO:0000256" key="1">
    <source>
        <dbReference type="ARBA" id="ARBA00004123"/>
    </source>
</evidence>
<dbReference type="GO" id="GO:0006281">
    <property type="term" value="P:DNA repair"/>
    <property type="evidence" value="ECO:0007669"/>
    <property type="project" value="TreeGrafter"/>
</dbReference>
<evidence type="ECO:0000313" key="7">
    <source>
        <dbReference type="EMBL" id="CAC5359755.1"/>
    </source>
</evidence>
<feature type="compositionally biased region" description="Low complexity" evidence="6">
    <location>
        <begin position="1213"/>
        <end position="1225"/>
    </location>
</feature>
<dbReference type="SUPFAM" id="SSF48371">
    <property type="entry name" value="ARM repeat"/>
    <property type="match status" value="1"/>
</dbReference>
<feature type="compositionally biased region" description="Polar residues" evidence="6">
    <location>
        <begin position="1171"/>
        <end position="1182"/>
    </location>
</feature>
<feature type="compositionally biased region" description="Polar residues" evidence="6">
    <location>
        <begin position="1498"/>
        <end position="1523"/>
    </location>
</feature>
<dbReference type="GO" id="GO:0000785">
    <property type="term" value="C:chromatin"/>
    <property type="evidence" value="ECO:0007669"/>
    <property type="project" value="TreeGrafter"/>
</dbReference>
<dbReference type="Gene3D" id="1.25.10.10">
    <property type="entry name" value="Leucine-rich Repeat Variant"/>
    <property type="match status" value="2"/>
</dbReference>